<evidence type="ECO:0000313" key="3">
    <source>
        <dbReference type="Proteomes" id="UP000462435"/>
    </source>
</evidence>
<protein>
    <recommendedName>
        <fullName evidence="4">DUF2752 domain-containing protein</fullName>
    </recommendedName>
</protein>
<evidence type="ECO:0000313" key="2">
    <source>
        <dbReference type="EMBL" id="KAF1043225.1"/>
    </source>
</evidence>
<organism evidence="2 3">
    <name type="scientific">Herbaspirillum frisingense</name>
    <dbReference type="NCBI Taxonomy" id="92645"/>
    <lineage>
        <taxon>Bacteria</taxon>
        <taxon>Pseudomonadati</taxon>
        <taxon>Pseudomonadota</taxon>
        <taxon>Betaproteobacteria</taxon>
        <taxon>Burkholderiales</taxon>
        <taxon>Oxalobacteraceae</taxon>
        <taxon>Herbaspirillum</taxon>
    </lineage>
</organism>
<dbReference type="EMBL" id="WNDX01000064">
    <property type="protein sequence ID" value="KAF1043225.1"/>
    <property type="molecule type" value="Genomic_DNA"/>
</dbReference>
<reference evidence="3" key="1">
    <citation type="journal article" date="2020" name="MBio">
        <title>Horizontal gene transfer to a defensive symbiont with a reduced genome amongst a multipartite beetle microbiome.</title>
        <authorList>
            <person name="Waterworth S.C."/>
            <person name="Florez L.V."/>
            <person name="Rees E.R."/>
            <person name="Hertweck C."/>
            <person name="Kaltenpoth M."/>
            <person name="Kwan J.C."/>
        </authorList>
    </citation>
    <scope>NUCLEOTIDE SEQUENCE [LARGE SCALE GENOMIC DNA]</scope>
</reference>
<accession>A0A7V8FWF4</accession>
<feature type="region of interest" description="Disordered" evidence="1">
    <location>
        <begin position="133"/>
        <end position="197"/>
    </location>
</feature>
<gene>
    <name evidence="2" type="ORF">GAK35_02317</name>
</gene>
<evidence type="ECO:0008006" key="4">
    <source>
        <dbReference type="Google" id="ProtNLM"/>
    </source>
</evidence>
<comment type="caution">
    <text evidence="2">The sequence shown here is derived from an EMBL/GenBank/DDBJ whole genome shotgun (WGS) entry which is preliminary data.</text>
</comment>
<proteinExistence type="predicted"/>
<dbReference type="AlphaFoldDB" id="A0A7V8FWF4"/>
<evidence type="ECO:0000256" key="1">
    <source>
        <dbReference type="SAM" id="MobiDB-lite"/>
    </source>
</evidence>
<name>A0A7V8FWF4_9BURK</name>
<sequence>MRLTCPACGAEFTLDVLIAHDGAREALVEAMGMNLTMGKRLVQYLALFRPLERQLTMDRVAKILREIAPAIKAAQIERHGRVYVVPKESWEWALDEIVAKKDKLTLPLKSHGYLFEMLIGATDRLEAAAETAKENRRRGATPIGSVIQGPAPPPQAPPAGAMPAQVENAPRGAQPEEFKNVLQGLRRQHRGGINGEK</sequence>
<dbReference type="Proteomes" id="UP000462435">
    <property type="component" value="Unassembled WGS sequence"/>
</dbReference>